<reference evidence="7 8" key="1">
    <citation type="submission" date="2016-04" db="EMBL/GenBank/DDBJ databases">
        <authorList>
            <person name="Evans L.H."/>
            <person name="Alamgir A."/>
            <person name="Owens N."/>
            <person name="Weber N.D."/>
            <person name="Virtaneva K."/>
            <person name="Barbian K."/>
            <person name="Babar A."/>
            <person name="Rosenke K."/>
        </authorList>
    </citation>
    <scope>NUCLEOTIDE SEQUENCE [LARGE SCALE GENOMIC DNA]</scope>
    <source>
        <strain evidence="7 8">IFM 0406</strain>
    </source>
</reference>
<name>A0A164MDM5_9NOCA</name>
<dbReference type="GO" id="GO:0005886">
    <property type="term" value="C:plasma membrane"/>
    <property type="evidence" value="ECO:0007669"/>
    <property type="project" value="UniProtKB-SubCell"/>
</dbReference>
<protein>
    <recommendedName>
        <fullName evidence="6">Major facilitator superfamily (MFS) profile domain-containing protein</fullName>
    </recommendedName>
</protein>
<accession>A0A164MDM5</accession>
<feature type="transmembrane region" description="Helical" evidence="5">
    <location>
        <begin position="16"/>
        <end position="41"/>
    </location>
</feature>
<keyword evidence="3 5" id="KW-1133">Transmembrane helix</keyword>
<dbReference type="InterPro" id="IPR011701">
    <property type="entry name" value="MFS"/>
</dbReference>
<comment type="caution">
    <text evidence="7">The sequence shown here is derived from an EMBL/GenBank/DDBJ whole genome shotgun (WGS) entry which is preliminary data.</text>
</comment>
<keyword evidence="2 5" id="KW-0812">Transmembrane</keyword>
<dbReference type="SUPFAM" id="SSF103473">
    <property type="entry name" value="MFS general substrate transporter"/>
    <property type="match status" value="1"/>
</dbReference>
<feature type="transmembrane region" description="Helical" evidence="5">
    <location>
        <begin position="84"/>
        <end position="106"/>
    </location>
</feature>
<dbReference type="STRING" id="455432.AWN90_31850"/>
<dbReference type="InterPro" id="IPR036259">
    <property type="entry name" value="MFS_trans_sf"/>
</dbReference>
<proteinExistence type="predicted"/>
<feature type="transmembrane region" description="Helical" evidence="5">
    <location>
        <begin position="144"/>
        <end position="164"/>
    </location>
</feature>
<gene>
    <name evidence="7" type="ORF">AWN90_31850</name>
</gene>
<dbReference type="PANTHER" id="PTHR42718:SF48">
    <property type="entry name" value="CONSERVED TWO-DOMAIN MEMBRANE PROTEIN-RELATED"/>
    <property type="match status" value="1"/>
</dbReference>
<dbReference type="EMBL" id="LWGR01000007">
    <property type="protein sequence ID" value="KZM73265.1"/>
    <property type="molecule type" value="Genomic_DNA"/>
</dbReference>
<feature type="transmembrane region" description="Helical" evidence="5">
    <location>
        <begin position="306"/>
        <end position="323"/>
    </location>
</feature>
<dbReference type="AlphaFoldDB" id="A0A164MDM5"/>
<evidence type="ECO:0000313" key="8">
    <source>
        <dbReference type="Proteomes" id="UP000076512"/>
    </source>
</evidence>
<dbReference type="PROSITE" id="PS50850">
    <property type="entry name" value="MFS"/>
    <property type="match status" value="1"/>
</dbReference>
<dbReference type="InterPro" id="IPR020846">
    <property type="entry name" value="MFS_dom"/>
</dbReference>
<organism evidence="7 8">
    <name type="scientific">Nocardia terpenica</name>
    <dbReference type="NCBI Taxonomy" id="455432"/>
    <lineage>
        <taxon>Bacteria</taxon>
        <taxon>Bacillati</taxon>
        <taxon>Actinomycetota</taxon>
        <taxon>Actinomycetes</taxon>
        <taxon>Mycobacteriales</taxon>
        <taxon>Nocardiaceae</taxon>
        <taxon>Nocardia</taxon>
    </lineage>
</organism>
<comment type="subcellular location">
    <subcellularLocation>
        <location evidence="1">Cell membrane</location>
        <topology evidence="1">Multi-pass membrane protein</topology>
    </subcellularLocation>
</comment>
<feature type="transmembrane region" description="Helical" evidence="5">
    <location>
        <begin position="112"/>
        <end position="132"/>
    </location>
</feature>
<evidence type="ECO:0000256" key="2">
    <source>
        <dbReference type="ARBA" id="ARBA00022692"/>
    </source>
</evidence>
<keyword evidence="4 5" id="KW-0472">Membrane</keyword>
<feature type="domain" description="Major facilitator superfamily (MFS) profile" evidence="6">
    <location>
        <begin position="16"/>
        <end position="460"/>
    </location>
</feature>
<dbReference type="CDD" id="cd17321">
    <property type="entry name" value="MFS_MMR_MDR_like"/>
    <property type="match status" value="1"/>
</dbReference>
<dbReference type="RefSeq" id="WP_067590273.1">
    <property type="nucleotide sequence ID" value="NZ_JABMCZ010000004.1"/>
</dbReference>
<dbReference type="OrthoDB" id="7375466at2"/>
<dbReference type="Proteomes" id="UP000076512">
    <property type="component" value="Unassembled WGS sequence"/>
</dbReference>
<dbReference type="GO" id="GO:0022857">
    <property type="term" value="F:transmembrane transporter activity"/>
    <property type="evidence" value="ECO:0007669"/>
    <property type="project" value="InterPro"/>
</dbReference>
<evidence type="ECO:0000256" key="1">
    <source>
        <dbReference type="ARBA" id="ARBA00004651"/>
    </source>
</evidence>
<feature type="transmembrane region" description="Helical" evidence="5">
    <location>
        <begin position="202"/>
        <end position="221"/>
    </location>
</feature>
<dbReference type="Pfam" id="PF07690">
    <property type="entry name" value="MFS_1"/>
    <property type="match status" value="1"/>
</dbReference>
<evidence type="ECO:0000256" key="4">
    <source>
        <dbReference type="ARBA" id="ARBA00023136"/>
    </source>
</evidence>
<feature type="transmembrane region" description="Helical" evidence="5">
    <location>
        <begin position="437"/>
        <end position="455"/>
    </location>
</feature>
<feature type="transmembrane region" description="Helical" evidence="5">
    <location>
        <begin position="233"/>
        <end position="249"/>
    </location>
</feature>
<feature type="transmembrane region" description="Helical" evidence="5">
    <location>
        <begin position="170"/>
        <end position="190"/>
    </location>
</feature>
<dbReference type="Gene3D" id="1.20.1250.20">
    <property type="entry name" value="MFS general substrate transporter like domains"/>
    <property type="match status" value="1"/>
</dbReference>
<feature type="transmembrane region" description="Helical" evidence="5">
    <location>
        <begin position="404"/>
        <end position="425"/>
    </location>
</feature>
<dbReference type="PANTHER" id="PTHR42718">
    <property type="entry name" value="MAJOR FACILITATOR SUPERFAMILY MULTIDRUG TRANSPORTER MFSC"/>
    <property type="match status" value="1"/>
</dbReference>
<feature type="transmembrane region" description="Helical" evidence="5">
    <location>
        <begin position="335"/>
        <end position="354"/>
    </location>
</feature>
<evidence type="ECO:0000256" key="5">
    <source>
        <dbReference type="SAM" id="Phobius"/>
    </source>
</evidence>
<feature type="transmembrane region" description="Helical" evidence="5">
    <location>
        <begin position="53"/>
        <end position="72"/>
    </location>
</feature>
<feature type="transmembrane region" description="Helical" evidence="5">
    <location>
        <begin position="269"/>
        <end position="294"/>
    </location>
</feature>
<evidence type="ECO:0000259" key="6">
    <source>
        <dbReference type="PROSITE" id="PS50850"/>
    </source>
</evidence>
<evidence type="ECO:0000256" key="3">
    <source>
        <dbReference type="ARBA" id="ARBA00022989"/>
    </source>
</evidence>
<sequence length="477" mass="49216">MAAPSAIDRTWTPGRVLATAALGVVLPNLDLFIVNVALPSIASGMHTPDVGELSWILNAYTIVFAALLVPAGRMADRTSRRTGFLLGVAVFIAASAACALSVSVPMLVGFRALQAVGAAMLVPTSLSLVLAAYEPERRAGAVRVWASTASAAAAISPVIAGPLVLLSWRWVFLINLPIGIVVLLMGWRLLPDVEGRREPRPDAAGAGLLIVGIAALTLALVRGGDWGWSSDRVLGLFVATVAAMAAFAWRSARHPSPVLEIGLLRSRSFALATLSTFLFAAALGAYLLSGVLWVQNVWHWSALRSGLAIAPGPALVPLWSIVAGKLMPRIGARPVVMAGCLAFAAALGWWVLAMRVHPNYLAGMLGGAALTGVGVGLTVPTLFGMATAALPPDRFATGSGAVNMIRQLGIAVGVAVLVAVIGRPAANAGALQAFRHGWLVVVAISVACALTGLLLRRPGRTAETDPAAASPSGGRAR</sequence>
<feature type="transmembrane region" description="Helical" evidence="5">
    <location>
        <begin position="360"/>
        <end position="383"/>
    </location>
</feature>
<dbReference type="Gene3D" id="1.20.1720.10">
    <property type="entry name" value="Multidrug resistance protein D"/>
    <property type="match status" value="1"/>
</dbReference>
<evidence type="ECO:0000313" key="7">
    <source>
        <dbReference type="EMBL" id="KZM73265.1"/>
    </source>
</evidence>
<keyword evidence="8" id="KW-1185">Reference proteome</keyword>